<feature type="transmembrane region" description="Helical" evidence="10">
    <location>
        <begin position="427"/>
        <end position="447"/>
    </location>
</feature>
<dbReference type="GO" id="GO:0015297">
    <property type="term" value="F:antiporter activity"/>
    <property type="evidence" value="ECO:0007669"/>
    <property type="project" value="UniProtKB-KW"/>
</dbReference>
<dbReference type="Proteomes" id="UP000190027">
    <property type="component" value="Unassembled WGS sequence"/>
</dbReference>
<evidence type="ECO:0000256" key="1">
    <source>
        <dbReference type="ARBA" id="ARBA00004651"/>
    </source>
</evidence>
<feature type="transmembrane region" description="Helical" evidence="10">
    <location>
        <begin position="59"/>
        <end position="81"/>
    </location>
</feature>
<dbReference type="GO" id="GO:0006811">
    <property type="term" value="P:monoatomic ion transport"/>
    <property type="evidence" value="ECO:0007669"/>
    <property type="project" value="UniProtKB-KW"/>
</dbReference>
<dbReference type="CDD" id="cd13137">
    <property type="entry name" value="MATE_NorM_like"/>
    <property type="match status" value="1"/>
</dbReference>
<gene>
    <name evidence="11" type="ORF">SAMN02745704_01364</name>
</gene>
<feature type="transmembrane region" description="Helical" evidence="10">
    <location>
        <begin position="239"/>
        <end position="266"/>
    </location>
</feature>
<keyword evidence="12" id="KW-1185">Reference proteome</keyword>
<evidence type="ECO:0000313" key="11">
    <source>
        <dbReference type="EMBL" id="SKA80515.1"/>
    </source>
</evidence>
<dbReference type="InterPro" id="IPR050222">
    <property type="entry name" value="MATE_MdtK"/>
</dbReference>
<dbReference type="STRING" id="1121449.SAMN02745704_01364"/>
<feature type="transmembrane region" description="Helical" evidence="10">
    <location>
        <begin position="135"/>
        <end position="157"/>
    </location>
</feature>
<feature type="transmembrane region" description="Helical" evidence="10">
    <location>
        <begin position="367"/>
        <end position="388"/>
    </location>
</feature>
<keyword evidence="7" id="KW-0406">Ion transport</keyword>
<dbReference type="PANTHER" id="PTHR43298">
    <property type="entry name" value="MULTIDRUG RESISTANCE PROTEIN NORM-RELATED"/>
    <property type="match status" value="1"/>
</dbReference>
<protein>
    <recommendedName>
        <fullName evidence="9">Multidrug-efflux transporter</fullName>
    </recommendedName>
</protein>
<feature type="transmembrane region" description="Helical" evidence="10">
    <location>
        <begin position="20"/>
        <end position="39"/>
    </location>
</feature>
<evidence type="ECO:0000256" key="10">
    <source>
        <dbReference type="SAM" id="Phobius"/>
    </source>
</evidence>
<dbReference type="GO" id="GO:0005886">
    <property type="term" value="C:plasma membrane"/>
    <property type="evidence" value="ECO:0007669"/>
    <property type="project" value="UniProtKB-SubCell"/>
</dbReference>
<keyword evidence="2" id="KW-0813">Transport</keyword>
<dbReference type="NCBIfam" id="TIGR00797">
    <property type="entry name" value="matE"/>
    <property type="match status" value="1"/>
</dbReference>
<dbReference type="OrthoDB" id="9776324at2"/>
<evidence type="ECO:0000256" key="5">
    <source>
        <dbReference type="ARBA" id="ARBA00022692"/>
    </source>
</evidence>
<comment type="subcellular location">
    <subcellularLocation>
        <location evidence="1">Cell membrane</location>
        <topology evidence="1">Multi-pass membrane protein</topology>
    </subcellularLocation>
</comment>
<accession>A0A1T4WUH4</accession>
<evidence type="ECO:0000313" key="12">
    <source>
        <dbReference type="Proteomes" id="UP000190027"/>
    </source>
</evidence>
<evidence type="ECO:0000256" key="7">
    <source>
        <dbReference type="ARBA" id="ARBA00023065"/>
    </source>
</evidence>
<sequence length="475" mass="52113">MPPQIDAELERHPYRVIWRLAWPQVLMMLFHFLIGAVDVKVAGLLDSEVQAALGMMTQMLVFFLVVAIAMSNGAVAAISQSSGAGKRLRVRRYAGLCVLAALGLGLTVLAASFPMRGYLMDLLQVRPGMESTTRFFMEVYLLSVPSYYLLTITNAIFRAQKRVMFPLYTMMLITVLNGLGDLGFGLGMFGLPNLGYRGLAWATITAISAGALLNLIQLRRLGLLTAQSFAPFRWIKRAFPYLVRVALPSGMLSAVWNTGYLILFALTSSLPVDSNAARNALAGLTVGNRIEALLFMPAFAFNMTASILVGHYLGAGRPDLARSYGYRVLGIGMACVCLISLLLWQFIDPVTGYFSADIGVQTNAVDYLMWNMLAIPFTLVAMILTGALNGAGATLYTFLVMGGSIWLIRLPLAWILGHQIFSGPRGIWIAMLVSQAAAALAVFWVYMRKDWTRFSLIKQQPGRVPNGTPFRPPQQ</sequence>
<evidence type="ECO:0000256" key="2">
    <source>
        <dbReference type="ARBA" id="ARBA00022448"/>
    </source>
</evidence>
<keyword evidence="4" id="KW-1003">Cell membrane</keyword>
<name>A0A1T4WUH4_9BACT</name>
<evidence type="ECO:0000256" key="4">
    <source>
        <dbReference type="ARBA" id="ARBA00022475"/>
    </source>
</evidence>
<dbReference type="PIRSF" id="PIRSF006603">
    <property type="entry name" value="DinF"/>
    <property type="match status" value="1"/>
</dbReference>
<evidence type="ECO:0000256" key="6">
    <source>
        <dbReference type="ARBA" id="ARBA00022989"/>
    </source>
</evidence>
<feature type="transmembrane region" description="Helical" evidence="10">
    <location>
        <begin position="93"/>
        <end position="115"/>
    </location>
</feature>
<dbReference type="Pfam" id="PF01554">
    <property type="entry name" value="MatE"/>
    <property type="match status" value="2"/>
</dbReference>
<feature type="transmembrane region" description="Helical" evidence="10">
    <location>
        <begin position="169"/>
        <end position="192"/>
    </location>
</feature>
<organism evidence="11 12">
    <name type="scientific">Paucidesulfovibrio gracilis DSM 16080</name>
    <dbReference type="NCBI Taxonomy" id="1121449"/>
    <lineage>
        <taxon>Bacteria</taxon>
        <taxon>Pseudomonadati</taxon>
        <taxon>Thermodesulfobacteriota</taxon>
        <taxon>Desulfovibrionia</taxon>
        <taxon>Desulfovibrionales</taxon>
        <taxon>Desulfovibrionaceae</taxon>
        <taxon>Paucidesulfovibrio</taxon>
    </lineage>
</organism>
<dbReference type="RefSeq" id="WP_078716935.1">
    <property type="nucleotide sequence ID" value="NZ_FUYC01000004.1"/>
</dbReference>
<keyword evidence="6 10" id="KW-1133">Transmembrane helix</keyword>
<dbReference type="InterPro" id="IPR048279">
    <property type="entry name" value="MdtK-like"/>
</dbReference>
<feature type="transmembrane region" description="Helical" evidence="10">
    <location>
        <begin position="292"/>
        <end position="314"/>
    </location>
</feature>
<keyword evidence="8 10" id="KW-0472">Membrane</keyword>
<feature type="transmembrane region" description="Helical" evidence="10">
    <location>
        <begin position="198"/>
        <end position="218"/>
    </location>
</feature>
<feature type="transmembrane region" description="Helical" evidence="10">
    <location>
        <begin position="326"/>
        <end position="347"/>
    </location>
</feature>
<reference evidence="11 12" key="1">
    <citation type="submission" date="2017-02" db="EMBL/GenBank/DDBJ databases">
        <authorList>
            <person name="Peterson S.W."/>
        </authorList>
    </citation>
    <scope>NUCLEOTIDE SEQUENCE [LARGE SCALE GENOMIC DNA]</scope>
    <source>
        <strain evidence="11 12">DSM 16080</strain>
    </source>
</reference>
<dbReference type="AlphaFoldDB" id="A0A1T4WUH4"/>
<evidence type="ECO:0000256" key="8">
    <source>
        <dbReference type="ARBA" id="ARBA00023136"/>
    </source>
</evidence>
<dbReference type="EMBL" id="FUYC01000004">
    <property type="protein sequence ID" value="SKA80515.1"/>
    <property type="molecule type" value="Genomic_DNA"/>
</dbReference>
<keyword evidence="3" id="KW-0050">Antiport</keyword>
<feature type="transmembrane region" description="Helical" evidence="10">
    <location>
        <begin position="395"/>
        <end position="415"/>
    </location>
</feature>
<dbReference type="InterPro" id="IPR002528">
    <property type="entry name" value="MATE_fam"/>
</dbReference>
<dbReference type="PANTHER" id="PTHR43298:SF2">
    <property type="entry name" value="FMN_FAD EXPORTER YEEO-RELATED"/>
    <property type="match status" value="1"/>
</dbReference>
<evidence type="ECO:0000256" key="3">
    <source>
        <dbReference type="ARBA" id="ARBA00022449"/>
    </source>
</evidence>
<proteinExistence type="predicted"/>
<dbReference type="GO" id="GO:0042910">
    <property type="term" value="F:xenobiotic transmembrane transporter activity"/>
    <property type="evidence" value="ECO:0007669"/>
    <property type="project" value="InterPro"/>
</dbReference>
<evidence type="ECO:0000256" key="9">
    <source>
        <dbReference type="ARBA" id="ARBA00031636"/>
    </source>
</evidence>
<keyword evidence="5 10" id="KW-0812">Transmembrane</keyword>